<dbReference type="SUPFAM" id="SSF51735">
    <property type="entry name" value="NAD(P)-binding Rossmann-fold domains"/>
    <property type="match status" value="1"/>
</dbReference>
<dbReference type="GO" id="GO:0015937">
    <property type="term" value="P:coenzyme A biosynthetic process"/>
    <property type="evidence" value="ECO:0007669"/>
    <property type="project" value="UniProtKB-UniPathway"/>
</dbReference>
<evidence type="ECO:0000256" key="5">
    <source>
        <dbReference type="ARBA" id="ARBA00022857"/>
    </source>
</evidence>
<dbReference type="Gene3D" id="3.40.50.720">
    <property type="entry name" value="NAD(P)-binding Rossmann-like Domain"/>
    <property type="match status" value="1"/>
</dbReference>
<dbReference type="Proteomes" id="UP000544742">
    <property type="component" value="Unassembled WGS sequence"/>
</dbReference>
<dbReference type="EC" id="1.1.1.169" evidence="3 12"/>
<reference evidence="15 16" key="1">
    <citation type="journal article" date="2020" name="Biotechnol. Biofuels">
        <title>New insights from the biogas microbiome by comprehensive genome-resolved metagenomics of nearly 1600 species originating from multiple anaerobic digesters.</title>
        <authorList>
            <person name="Campanaro S."/>
            <person name="Treu L."/>
            <person name="Rodriguez-R L.M."/>
            <person name="Kovalovszki A."/>
            <person name="Ziels R.M."/>
            <person name="Maus I."/>
            <person name="Zhu X."/>
            <person name="Kougias P.G."/>
            <person name="Basile A."/>
            <person name="Luo G."/>
            <person name="Schluter A."/>
            <person name="Konstantinidis K.T."/>
            <person name="Angelidaki I."/>
        </authorList>
    </citation>
    <scope>NUCLEOTIDE SEQUENCE [LARGE SCALE GENOMIC DNA]</scope>
    <source>
        <strain evidence="15">AS27yjCOA_157</strain>
    </source>
</reference>
<dbReference type="RefSeq" id="WP_276620948.1">
    <property type="nucleotide sequence ID" value="NZ_DAOSQJ010000027.1"/>
</dbReference>
<dbReference type="InterPro" id="IPR013332">
    <property type="entry name" value="KPR_N"/>
</dbReference>
<dbReference type="PANTHER" id="PTHR43765">
    <property type="entry name" value="2-DEHYDROPANTOATE 2-REDUCTASE-RELATED"/>
    <property type="match status" value="1"/>
</dbReference>
<evidence type="ECO:0000256" key="11">
    <source>
        <dbReference type="ARBA" id="ARBA00056765"/>
    </source>
</evidence>
<organism evidence="15 16">
    <name type="scientific">Methanothrix soehngenii</name>
    <name type="common">Methanosaeta concilii</name>
    <dbReference type="NCBI Taxonomy" id="2223"/>
    <lineage>
        <taxon>Archaea</taxon>
        <taxon>Methanobacteriati</taxon>
        <taxon>Methanobacteriota</taxon>
        <taxon>Stenosarchaea group</taxon>
        <taxon>Methanomicrobia</taxon>
        <taxon>Methanotrichales</taxon>
        <taxon>Methanotrichaceae</taxon>
        <taxon>Methanothrix</taxon>
    </lineage>
</organism>
<dbReference type="PANTHER" id="PTHR43765:SF2">
    <property type="entry name" value="2-DEHYDROPANTOATE 2-REDUCTASE"/>
    <property type="match status" value="1"/>
</dbReference>
<dbReference type="InterPro" id="IPR036291">
    <property type="entry name" value="NAD(P)-bd_dom_sf"/>
</dbReference>
<evidence type="ECO:0000256" key="10">
    <source>
        <dbReference type="ARBA" id="ARBA00048196"/>
    </source>
</evidence>
<comment type="function">
    <text evidence="12">Catalyzes the NADPH-dependent reduction of ketopantoate into pantoic acid.</text>
</comment>
<evidence type="ECO:0000313" key="15">
    <source>
        <dbReference type="EMBL" id="NLJ23600.1"/>
    </source>
</evidence>
<evidence type="ECO:0000259" key="14">
    <source>
        <dbReference type="Pfam" id="PF08546"/>
    </source>
</evidence>
<dbReference type="InterPro" id="IPR003710">
    <property type="entry name" value="ApbA"/>
</dbReference>
<evidence type="ECO:0000256" key="3">
    <source>
        <dbReference type="ARBA" id="ARBA00013014"/>
    </source>
</evidence>
<comment type="pathway">
    <text evidence="1 12">Cofactor biosynthesis; coenzyme A biosynthesis.</text>
</comment>
<comment type="caution">
    <text evidence="15">The sequence shown here is derived from an EMBL/GenBank/DDBJ whole genome shotgun (WGS) entry which is preliminary data.</text>
</comment>
<evidence type="ECO:0000256" key="6">
    <source>
        <dbReference type="ARBA" id="ARBA00022993"/>
    </source>
</evidence>
<accession>A0A7K4AKQ0</accession>
<comment type="catalytic activity">
    <reaction evidence="9">
        <text>(R)-pantoate + NADP(+) = 2-dehydropantoate + NADPH + H(+)</text>
        <dbReference type="Rhea" id="RHEA:16233"/>
        <dbReference type="ChEBI" id="CHEBI:11561"/>
        <dbReference type="ChEBI" id="CHEBI:15378"/>
        <dbReference type="ChEBI" id="CHEBI:15980"/>
        <dbReference type="ChEBI" id="CHEBI:57783"/>
        <dbReference type="ChEBI" id="CHEBI:58349"/>
        <dbReference type="EC" id="1.1.1.169"/>
    </reaction>
    <physiologicalReaction direction="right-to-left" evidence="9">
        <dbReference type="Rhea" id="RHEA:16235"/>
    </physiologicalReaction>
</comment>
<feature type="domain" description="Ketopantoate reductase C-terminal" evidence="14">
    <location>
        <begin position="217"/>
        <end position="338"/>
    </location>
</feature>
<dbReference type="SUPFAM" id="SSF48179">
    <property type="entry name" value="6-phosphogluconate dehydrogenase C-terminal domain-like"/>
    <property type="match status" value="1"/>
</dbReference>
<dbReference type="Pfam" id="PF02558">
    <property type="entry name" value="ApbA"/>
    <property type="match status" value="1"/>
</dbReference>
<dbReference type="InterPro" id="IPR013752">
    <property type="entry name" value="KPA_reductase"/>
</dbReference>
<dbReference type="FunFam" id="1.10.1040.10:FF:000017">
    <property type="entry name" value="2-dehydropantoate 2-reductase"/>
    <property type="match status" value="1"/>
</dbReference>
<dbReference type="UniPathway" id="UPA00241"/>
<comment type="function">
    <text evidence="11">Catalyzes the NAD(P)H-dependent reduction of ketopantoate into pantoic acid.</text>
</comment>
<protein>
    <recommendedName>
        <fullName evidence="4 12">2-dehydropantoate 2-reductase</fullName>
        <ecNumber evidence="3 12">1.1.1.169</ecNumber>
    </recommendedName>
    <alternativeName>
        <fullName evidence="8 12">Ketopantoate reductase</fullName>
    </alternativeName>
</protein>
<feature type="domain" description="Ketopantoate reductase N-terminal" evidence="13">
    <location>
        <begin position="27"/>
        <end position="191"/>
    </location>
</feature>
<dbReference type="GO" id="GO:0008677">
    <property type="term" value="F:2-dehydropantoate 2-reductase activity"/>
    <property type="evidence" value="ECO:0007669"/>
    <property type="project" value="UniProtKB-EC"/>
</dbReference>
<sequence>MRDDRVGGDRVRGVSSMIDNKIEPKNILIYGAGAIGSLMGYLLSDAHSSDGGGVENMALLGRMGHMERISSEGLEVEAPDGKTLVYFGHLFTDLEELGRSDFHPDLVVICVKTYSLEKLCQELVQSGLLDGKLKNALFLLLMNGMGNRELFESQVPQASGRIIEGITSNGVKLAREGKIELKGKGTTVIEKNLPLELEQFMKARFEDREFQIEFSGDFKRQQWNKLFINSVINPIAALARQKNGIILSEVLGGTVERVVREGVAVAQELGMDFDPDAVLELVLSVAEKTGENSCSMLQDVLKNKTTEIDSINGYIVRQAEEHSIAVPVNAALYGLIKATARGS</sequence>
<dbReference type="GO" id="GO:0005737">
    <property type="term" value="C:cytoplasm"/>
    <property type="evidence" value="ECO:0007669"/>
    <property type="project" value="TreeGrafter"/>
</dbReference>
<dbReference type="InterPro" id="IPR050838">
    <property type="entry name" value="Ketopantoate_reductase"/>
</dbReference>
<evidence type="ECO:0000256" key="8">
    <source>
        <dbReference type="ARBA" id="ARBA00032024"/>
    </source>
</evidence>
<name>A0A7K4AKQ0_METSH</name>
<dbReference type="Gene3D" id="1.10.1040.10">
    <property type="entry name" value="N-(1-d-carboxylethyl)-l-norvaline Dehydrogenase, domain 2"/>
    <property type="match status" value="1"/>
</dbReference>
<dbReference type="GO" id="GO:0015940">
    <property type="term" value="P:pantothenate biosynthetic process"/>
    <property type="evidence" value="ECO:0007669"/>
    <property type="project" value="InterPro"/>
</dbReference>
<evidence type="ECO:0000256" key="4">
    <source>
        <dbReference type="ARBA" id="ARBA00019465"/>
    </source>
</evidence>
<dbReference type="NCBIfam" id="TIGR00745">
    <property type="entry name" value="apbA_panE"/>
    <property type="match status" value="1"/>
</dbReference>
<evidence type="ECO:0000256" key="9">
    <source>
        <dbReference type="ARBA" id="ARBA00047506"/>
    </source>
</evidence>
<evidence type="ECO:0000256" key="2">
    <source>
        <dbReference type="ARBA" id="ARBA00007870"/>
    </source>
</evidence>
<evidence type="ECO:0000256" key="12">
    <source>
        <dbReference type="RuleBase" id="RU362068"/>
    </source>
</evidence>
<evidence type="ECO:0000256" key="7">
    <source>
        <dbReference type="ARBA" id="ARBA00023002"/>
    </source>
</evidence>
<dbReference type="EMBL" id="JAAYUN010000205">
    <property type="protein sequence ID" value="NLJ23600.1"/>
    <property type="molecule type" value="Genomic_DNA"/>
</dbReference>
<gene>
    <name evidence="15" type="ORF">GX426_10925</name>
</gene>
<keyword evidence="5 12" id="KW-0521">NADP</keyword>
<dbReference type="InterPro" id="IPR008927">
    <property type="entry name" value="6-PGluconate_DH-like_C_sf"/>
</dbReference>
<evidence type="ECO:0000259" key="13">
    <source>
        <dbReference type="Pfam" id="PF02558"/>
    </source>
</evidence>
<keyword evidence="7 12" id="KW-0560">Oxidoreductase</keyword>
<dbReference type="Pfam" id="PF08546">
    <property type="entry name" value="ApbA_C"/>
    <property type="match status" value="1"/>
</dbReference>
<dbReference type="AlphaFoldDB" id="A0A7K4AKQ0"/>
<comment type="similarity">
    <text evidence="2 12">Belongs to the ketopantoate reductase family.</text>
</comment>
<evidence type="ECO:0000256" key="1">
    <source>
        <dbReference type="ARBA" id="ARBA00004724"/>
    </source>
</evidence>
<dbReference type="InterPro" id="IPR013328">
    <property type="entry name" value="6PGD_dom2"/>
</dbReference>
<evidence type="ECO:0000313" key="16">
    <source>
        <dbReference type="Proteomes" id="UP000544742"/>
    </source>
</evidence>
<keyword evidence="6 12" id="KW-0173">Coenzyme A biosynthesis</keyword>
<comment type="catalytic activity">
    <reaction evidence="10">
        <text>(R)-pantoate + NAD(+) = 2-dehydropantoate + NADH + H(+)</text>
        <dbReference type="Rhea" id="RHEA:61292"/>
        <dbReference type="ChEBI" id="CHEBI:11561"/>
        <dbReference type="ChEBI" id="CHEBI:15378"/>
        <dbReference type="ChEBI" id="CHEBI:15980"/>
        <dbReference type="ChEBI" id="CHEBI:57540"/>
        <dbReference type="ChEBI" id="CHEBI:57945"/>
    </reaction>
    <physiologicalReaction direction="right-to-left" evidence="10">
        <dbReference type="Rhea" id="RHEA:61294"/>
    </physiologicalReaction>
</comment>
<dbReference type="GO" id="GO:0050661">
    <property type="term" value="F:NADP binding"/>
    <property type="evidence" value="ECO:0007669"/>
    <property type="project" value="TreeGrafter"/>
</dbReference>
<proteinExistence type="inferred from homology"/>